<keyword evidence="5 7" id="KW-0687">Ribonucleoprotein</keyword>
<dbReference type="InterPro" id="IPR001680">
    <property type="entry name" value="WD40_rpt"/>
</dbReference>
<dbReference type="PROSITE" id="PS00526">
    <property type="entry name" value="RIBOSOMAL_L19E"/>
    <property type="match status" value="1"/>
</dbReference>
<evidence type="ECO:0000256" key="5">
    <source>
        <dbReference type="ARBA" id="ARBA00023274"/>
    </source>
</evidence>
<dbReference type="Pfam" id="PF23627">
    <property type="entry name" value="LisH_WDR26"/>
    <property type="match status" value="1"/>
</dbReference>
<gene>
    <name evidence="10" type="ORF">PhCBS80983_g03476</name>
</gene>
<dbReference type="SMART" id="SM00667">
    <property type="entry name" value="LisH"/>
    <property type="match status" value="1"/>
</dbReference>
<evidence type="ECO:0000256" key="3">
    <source>
        <dbReference type="ARBA" id="ARBA00022737"/>
    </source>
</evidence>
<dbReference type="Pfam" id="PF25476">
    <property type="entry name" value="Ribosomal_L19e_C"/>
    <property type="match status" value="1"/>
</dbReference>
<dbReference type="EMBL" id="QEAQ01000045">
    <property type="protein sequence ID" value="TPX57911.1"/>
    <property type="molecule type" value="Genomic_DNA"/>
</dbReference>
<dbReference type="InterPro" id="IPR023638">
    <property type="entry name" value="Ribosomal_eL19_CS"/>
</dbReference>
<dbReference type="GO" id="GO:0034657">
    <property type="term" value="C:GID complex"/>
    <property type="evidence" value="ECO:0007669"/>
    <property type="project" value="TreeGrafter"/>
</dbReference>
<dbReference type="FunFam" id="1.10.1200.240:FF:000001">
    <property type="entry name" value="Ribosomal protein L19"/>
    <property type="match status" value="1"/>
</dbReference>
<dbReference type="SUPFAM" id="SSF48140">
    <property type="entry name" value="Ribosomal protein L19 (L19e)"/>
    <property type="match status" value="1"/>
</dbReference>
<dbReference type="InterPro" id="IPR006594">
    <property type="entry name" value="LisH"/>
</dbReference>
<evidence type="ECO:0000256" key="2">
    <source>
        <dbReference type="ARBA" id="ARBA00022574"/>
    </source>
</evidence>
<dbReference type="AlphaFoldDB" id="A0A507E2D3"/>
<feature type="compositionally biased region" description="Basic and acidic residues" evidence="8">
    <location>
        <begin position="1"/>
        <end position="11"/>
    </location>
</feature>
<dbReference type="CDD" id="cd01417">
    <property type="entry name" value="Ribosomal_L19e_E"/>
    <property type="match status" value="1"/>
</dbReference>
<evidence type="ECO:0000313" key="10">
    <source>
        <dbReference type="EMBL" id="TPX57911.1"/>
    </source>
</evidence>
<dbReference type="PROSITE" id="PS00678">
    <property type="entry name" value="WD_REPEATS_1"/>
    <property type="match status" value="1"/>
</dbReference>
<evidence type="ECO:0000256" key="8">
    <source>
        <dbReference type="SAM" id="MobiDB-lite"/>
    </source>
</evidence>
<proteinExistence type="inferred from homology"/>
<evidence type="ECO:0000256" key="1">
    <source>
        <dbReference type="ARBA" id="ARBA00011082"/>
    </source>
</evidence>
<dbReference type="Gene3D" id="2.130.10.10">
    <property type="entry name" value="YVTN repeat-like/Quinoprotein amine dehydrogenase"/>
    <property type="match status" value="1"/>
</dbReference>
<comment type="similarity">
    <text evidence="1 7">Belongs to the eukaryotic ribosomal protein eL19 family.</text>
</comment>
<dbReference type="HAMAP" id="MF_01475">
    <property type="entry name" value="Ribosomal_eL19"/>
    <property type="match status" value="1"/>
</dbReference>
<dbReference type="Proteomes" id="UP000318582">
    <property type="component" value="Unassembled WGS sequence"/>
</dbReference>
<dbReference type="SMART" id="SM00320">
    <property type="entry name" value="WD40"/>
    <property type="match status" value="6"/>
</dbReference>
<evidence type="ECO:0000259" key="9">
    <source>
        <dbReference type="SMART" id="SM01416"/>
    </source>
</evidence>
<accession>A0A507E2D3</accession>
<dbReference type="SUPFAM" id="SSF50978">
    <property type="entry name" value="WD40 repeat-like"/>
    <property type="match status" value="1"/>
</dbReference>
<feature type="compositionally biased region" description="Basic residues" evidence="8">
    <location>
        <begin position="637"/>
        <end position="650"/>
    </location>
</feature>
<dbReference type="InterPro" id="IPR015972">
    <property type="entry name" value="Ribosomal_eL19_dom1"/>
</dbReference>
<feature type="region of interest" description="Disordered" evidence="8">
    <location>
        <begin position="733"/>
        <end position="761"/>
    </location>
</feature>
<dbReference type="GO" id="GO:0043161">
    <property type="term" value="P:proteasome-mediated ubiquitin-dependent protein catabolic process"/>
    <property type="evidence" value="ECO:0007669"/>
    <property type="project" value="TreeGrafter"/>
</dbReference>
<feature type="domain" description="Large ribosomal subunit protein eL19" evidence="9">
    <location>
        <begin position="571"/>
        <end position="714"/>
    </location>
</feature>
<dbReference type="PANTHER" id="PTHR22838:SF0">
    <property type="entry name" value="WD REPEAT-CONTAINING PROTEIN 26"/>
    <property type="match status" value="1"/>
</dbReference>
<comment type="caution">
    <text evidence="10">The sequence shown here is derived from an EMBL/GenBank/DDBJ whole genome shotgun (WGS) entry which is preliminary data.</text>
</comment>
<feature type="compositionally biased region" description="Low complexity" evidence="8">
    <location>
        <begin position="62"/>
        <end position="72"/>
    </location>
</feature>
<dbReference type="PROSITE" id="PS50896">
    <property type="entry name" value="LISH"/>
    <property type="match status" value="1"/>
</dbReference>
<keyword evidence="3" id="KW-0677">Repeat</keyword>
<evidence type="ECO:0000313" key="11">
    <source>
        <dbReference type="Proteomes" id="UP000318582"/>
    </source>
</evidence>
<dbReference type="InterPro" id="IPR036322">
    <property type="entry name" value="WD40_repeat_dom_sf"/>
</dbReference>
<reference evidence="10 11" key="1">
    <citation type="journal article" date="2019" name="Sci. Rep.">
        <title>Comparative genomics of chytrid fungi reveal insights into the obligate biotrophic and pathogenic lifestyle of Synchytrium endobioticum.</title>
        <authorList>
            <person name="van de Vossenberg B.T.L.H."/>
            <person name="Warris S."/>
            <person name="Nguyen H.D.T."/>
            <person name="van Gent-Pelzer M.P.E."/>
            <person name="Joly D.L."/>
            <person name="van de Geest H.C."/>
            <person name="Bonants P.J.M."/>
            <person name="Smith D.S."/>
            <person name="Levesque C.A."/>
            <person name="van der Lee T.A.J."/>
        </authorList>
    </citation>
    <scope>NUCLEOTIDE SEQUENCE [LARGE SCALE GENOMIC DNA]</scope>
    <source>
        <strain evidence="10 11">CBS 809.83</strain>
    </source>
</reference>
<dbReference type="Pfam" id="PF01280">
    <property type="entry name" value="Ribosomal_L19e"/>
    <property type="match status" value="1"/>
</dbReference>
<feature type="repeat" description="WD" evidence="6">
    <location>
        <begin position="539"/>
        <end position="580"/>
    </location>
</feature>
<dbReference type="InterPro" id="IPR033935">
    <property type="entry name" value="Ribosomal_eL19_euk"/>
</dbReference>
<dbReference type="CDD" id="cd00200">
    <property type="entry name" value="WD40"/>
    <property type="match status" value="1"/>
</dbReference>
<dbReference type="PROSITE" id="PS50294">
    <property type="entry name" value="WD_REPEATS_REGION"/>
    <property type="match status" value="3"/>
</dbReference>
<dbReference type="Pfam" id="PF00400">
    <property type="entry name" value="WD40"/>
    <property type="match status" value="4"/>
</dbReference>
<dbReference type="STRING" id="109895.A0A507E2D3"/>
<dbReference type="InterPro" id="IPR057259">
    <property type="entry name" value="Ribosomal_L19e"/>
</dbReference>
<dbReference type="InterPro" id="IPR057260">
    <property type="entry name" value="Ribosomal_L19e_C"/>
</dbReference>
<evidence type="ECO:0000256" key="4">
    <source>
        <dbReference type="ARBA" id="ARBA00022980"/>
    </source>
</evidence>
<dbReference type="InterPro" id="IPR000196">
    <property type="entry name" value="Ribosomal_eL19_dom"/>
</dbReference>
<dbReference type="Gene3D" id="1.10.1650.10">
    <property type="match status" value="1"/>
</dbReference>
<protein>
    <recommendedName>
        <fullName evidence="7">Ribosomal protein L19</fullName>
    </recommendedName>
</protein>
<dbReference type="InterPro" id="IPR019775">
    <property type="entry name" value="WD40_repeat_CS"/>
</dbReference>
<dbReference type="GO" id="GO:0003735">
    <property type="term" value="F:structural constituent of ribosome"/>
    <property type="evidence" value="ECO:0007669"/>
    <property type="project" value="InterPro"/>
</dbReference>
<name>A0A507E2D3_9FUNG</name>
<dbReference type="FunFam" id="1.10.1650.10:FF:000001">
    <property type="entry name" value="Ribosomal protein L19"/>
    <property type="match status" value="1"/>
</dbReference>
<feature type="repeat" description="WD" evidence="6">
    <location>
        <begin position="325"/>
        <end position="359"/>
    </location>
</feature>
<feature type="region of interest" description="Disordered" evidence="8">
    <location>
        <begin position="1"/>
        <end position="123"/>
    </location>
</feature>
<evidence type="ECO:0000256" key="7">
    <source>
        <dbReference type="RuleBase" id="RU000574"/>
    </source>
</evidence>
<dbReference type="SMART" id="SM01416">
    <property type="entry name" value="Ribosomal_L19e"/>
    <property type="match status" value="1"/>
</dbReference>
<feature type="region of interest" description="Disordered" evidence="8">
    <location>
        <begin position="628"/>
        <end position="654"/>
    </location>
</feature>
<dbReference type="PROSITE" id="PS50082">
    <property type="entry name" value="WD_REPEATS_2"/>
    <property type="match status" value="3"/>
</dbReference>
<dbReference type="GO" id="GO:0006412">
    <property type="term" value="P:translation"/>
    <property type="evidence" value="ECO:0007669"/>
    <property type="project" value="InterPro"/>
</dbReference>
<dbReference type="GO" id="GO:0022625">
    <property type="term" value="C:cytosolic large ribosomal subunit"/>
    <property type="evidence" value="ECO:0007669"/>
    <property type="project" value="InterPro"/>
</dbReference>
<keyword evidence="4 7" id="KW-0689">Ribosomal protein</keyword>
<keyword evidence="2 6" id="KW-0853">WD repeat</keyword>
<dbReference type="InterPro" id="IPR035970">
    <property type="entry name" value="60S_ribosomal_eL19_sf"/>
</dbReference>
<feature type="compositionally biased region" description="Polar residues" evidence="8">
    <location>
        <begin position="96"/>
        <end position="123"/>
    </location>
</feature>
<dbReference type="Gene3D" id="1.10.1200.240">
    <property type="match status" value="1"/>
</dbReference>
<evidence type="ECO:0000256" key="6">
    <source>
        <dbReference type="PROSITE-ProRule" id="PRU00221"/>
    </source>
</evidence>
<dbReference type="NCBIfam" id="NF006343">
    <property type="entry name" value="PRK08570.1"/>
    <property type="match status" value="1"/>
</dbReference>
<sequence>MDILGQKRLELTRGGMQSKIEKRGPALKLASEASSSHKRTRSQDEDEAGVSEPSGAAVDNTAGSVVAGPSGSSRKRAKFDSDRTTPDSDSGEDMKINSTSSGGAANGHSGQTPKGTGNGVTTHTQREEELVRLMVQSLQDMGLSESAQMLQRESGHSLESPIVSDFRAGVLAGNWEAVTRLLPMLDIKAADLQTVKFLISEQKYLEQLEAGDTQSALSVLRHELGAMCSDTQRVHLLASFMMCADADTLKSRAQWTGAEGASRTTLLNQLQHFIPSAMMIPQHRLNVLLDQAIELQKNSCLYHNVDDEPSSLYVDHCCSSTTHIFDVHADEVWFLAFSHDGKYLASASKDMTAAIWNVELAGVVSEGECRNTFARHTNTVTACAWLPDSKRFVSGSIDKHIFLWNVEGNVLHRWSGVRVTDLAVSKDGAIMLAISEKTIRMYDLSDQSEVGVLPETDSITSVLIADDCRHVLVNLSLQEVHLWDMIEKRLVRKFVGHKQGRFVIRSCFGGLHENFVLSGSEDSKIYVWHREQGVLIEKLEGHSASVNCVSWNSKRNMFASASDDHTIRVANLRTQKRLAAAVLKCGQRKIWLDPNEVNEISNANSRQNIRKLAKDGLIIRKPVAAHSRSRVRERAAAKRLGRHTGPGKRKGTAEARMPTTVLWMRRMRVLRRLLRKYRESGKIDRHLYHELYMKAKGNVFKNKRVLMEYIHKAKAEKARVKLLEDQAQAHRVKAKEARMRRQTRVDAKKEALRTGATEESK</sequence>
<organism evidence="10 11">
    <name type="scientific">Powellomyces hirtus</name>
    <dbReference type="NCBI Taxonomy" id="109895"/>
    <lineage>
        <taxon>Eukaryota</taxon>
        <taxon>Fungi</taxon>
        <taxon>Fungi incertae sedis</taxon>
        <taxon>Chytridiomycota</taxon>
        <taxon>Chytridiomycota incertae sedis</taxon>
        <taxon>Chytridiomycetes</taxon>
        <taxon>Spizellomycetales</taxon>
        <taxon>Powellomycetaceae</taxon>
        <taxon>Powellomyces</taxon>
    </lineage>
</organism>
<dbReference type="PANTHER" id="PTHR22838">
    <property type="entry name" value="WD REPEAT PROTEIN 26-RELATED"/>
    <property type="match status" value="1"/>
</dbReference>
<dbReference type="InterPro" id="IPR051350">
    <property type="entry name" value="WD_repeat-ST_regulator"/>
</dbReference>
<dbReference type="InterPro" id="IPR015943">
    <property type="entry name" value="WD40/YVTN_repeat-like_dom_sf"/>
</dbReference>
<keyword evidence="11" id="KW-1185">Reference proteome</keyword>
<feature type="repeat" description="WD" evidence="6">
    <location>
        <begin position="373"/>
        <end position="407"/>
    </location>
</feature>